<sequence>MQEKYVIIVPTHSSYIDVCENFIEVLHRNWNPEKYICILSICGPQYKGKISEGWNVVYNGENTPLPTCVYNAASLYPSDYYFVFLGDAFIDGKVSDSYISELLNELRNEKIGYCKLEPQGHWAKTKCAGKLIRYIQKSERYAHSFVAYVASGKFIREEFCENITDREFELKYLEIANDPKSKNSFFDDRVIVLRNEFSITAGIEKGMWDRGVLNRLKKRYPDVTFAERDKVGIAQQLYMKARLRLLPFVPNGLRRVIKSKMMRCFGKWMDTKI</sequence>
<evidence type="ECO:0000313" key="1">
    <source>
        <dbReference type="EMBL" id="MEQ2362943.1"/>
    </source>
</evidence>
<evidence type="ECO:0000313" key="2">
    <source>
        <dbReference type="Proteomes" id="UP001457197"/>
    </source>
</evidence>
<dbReference type="Proteomes" id="UP001457197">
    <property type="component" value="Unassembled WGS sequence"/>
</dbReference>
<accession>A0ABV1AZG2</accession>
<reference evidence="1 2" key="1">
    <citation type="submission" date="2024-03" db="EMBL/GenBank/DDBJ databases">
        <title>Human intestinal bacterial collection.</title>
        <authorList>
            <person name="Pauvert C."/>
            <person name="Hitch T.C.A."/>
            <person name="Clavel T."/>
        </authorList>
    </citation>
    <scope>NUCLEOTIDE SEQUENCE [LARGE SCALE GENOMIC DNA]</scope>
    <source>
        <strain evidence="1 2">CLA-AA-H175</strain>
    </source>
</reference>
<evidence type="ECO:0008006" key="3">
    <source>
        <dbReference type="Google" id="ProtNLM"/>
    </source>
</evidence>
<gene>
    <name evidence="1" type="ORF">WMO44_12480</name>
</gene>
<dbReference type="RefSeq" id="WP_349152777.1">
    <property type="nucleotide sequence ID" value="NZ_JBBMEO010000030.1"/>
</dbReference>
<dbReference type="EMBL" id="JBBMEO010000030">
    <property type="protein sequence ID" value="MEQ2362943.1"/>
    <property type="molecule type" value="Genomic_DNA"/>
</dbReference>
<proteinExistence type="predicted"/>
<keyword evidence="2" id="KW-1185">Reference proteome</keyword>
<protein>
    <recommendedName>
        <fullName evidence="3">Glycosyltransferase</fullName>
    </recommendedName>
</protein>
<comment type="caution">
    <text evidence="1">The sequence shown here is derived from an EMBL/GenBank/DDBJ whole genome shotgun (WGS) entry which is preliminary data.</text>
</comment>
<name>A0ABV1AZG2_9FIRM</name>
<organism evidence="1 2">
    <name type="scientific">Faecalibacterium tardum</name>
    <dbReference type="NCBI Taxonomy" id="3133156"/>
    <lineage>
        <taxon>Bacteria</taxon>
        <taxon>Bacillati</taxon>
        <taxon>Bacillota</taxon>
        <taxon>Clostridia</taxon>
        <taxon>Eubacteriales</taxon>
        <taxon>Oscillospiraceae</taxon>
        <taxon>Faecalibacterium</taxon>
    </lineage>
</organism>